<evidence type="ECO:0000313" key="1">
    <source>
        <dbReference type="EMBL" id="VDM05150.1"/>
    </source>
</evidence>
<dbReference type="WBParaSite" id="SSLN_0001947801-mRNA-1">
    <property type="protein sequence ID" value="SSLN_0001947801-mRNA-1"/>
    <property type="gene ID" value="SSLN_0001947801"/>
</dbReference>
<dbReference type="EMBL" id="UYSU01045250">
    <property type="protein sequence ID" value="VDM05150.1"/>
    <property type="molecule type" value="Genomic_DNA"/>
</dbReference>
<sequence length="73" mass="8057">MSGQNPWEVAIDDIRYNGSSGMGCHLTWQRLTRPCGMLRERRAAATSTIISSVMAGEMIRHANHILATGIKDD</sequence>
<name>A0A183TQL6_SCHSO</name>
<reference evidence="3" key="1">
    <citation type="submission" date="2016-06" db="UniProtKB">
        <authorList>
            <consortium name="WormBaseParasite"/>
        </authorList>
    </citation>
    <scope>IDENTIFICATION</scope>
</reference>
<organism evidence="3">
    <name type="scientific">Schistocephalus solidus</name>
    <name type="common">Tapeworm</name>
    <dbReference type="NCBI Taxonomy" id="70667"/>
    <lineage>
        <taxon>Eukaryota</taxon>
        <taxon>Metazoa</taxon>
        <taxon>Spiralia</taxon>
        <taxon>Lophotrochozoa</taxon>
        <taxon>Platyhelminthes</taxon>
        <taxon>Cestoda</taxon>
        <taxon>Eucestoda</taxon>
        <taxon>Diphyllobothriidea</taxon>
        <taxon>Diphyllobothriidae</taxon>
        <taxon>Schistocephalus</taxon>
    </lineage>
</organism>
<protein>
    <submittedName>
        <fullName evidence="3">Transposase</fullName>
    </submittedName>
</protein>
<evidence type="ECO:0000313" key="3">
    <source>
        <dbReference type="WBParaSite" id="SSLN_0001947801-mRNA-1"/>
    </source>
</evidence>
<dbReference type="AlphaFoldDB" id="A0A183TQL6"/>
<dbReference type="Proteomes" id="UP000275846">
    <property type="component" value="Unassembled WGS sequence"/>
</dbReference>
<accession>A0A183TQL6</accession>
<proteinExistence type="predicted"/>
<keyword evidence="2" id="KW-1185">Reference proteome</keyword>
<gene>
    <name evidence="1" type="ORF">SSLN_LOCUS18764</name>
</gene>
<evidence type="ECO:0000313" key="2">
    <source>
        <dbReference type="Proteomes" id="UP000275846"/>
    </source>
</evidence>
<reference evidence="1 2" key="2">
    <citation type="submission" date="2018-11" db="EMBL/GenBank/DDBJ databases">
        <authorList>
            <consortium name="Pathogen Informatics"/>
        </authorList>
    </citation>
    <scope>NUCLEOTIDE SEQUENCE [LARGE SCALE GENOMIC DNA]</scope>
    <source>
        <strain evidence="1 2">NST_G2</strain>
    </source>
</reference>